<sequence length="443" mass="50571">MNAKLLSIWRFSTLFYRTINFIVVAACDLDINRSNKHWLSLAFIIGYTISSGISGRLADTYGRRKMFVISLFINLICMLACAFAYNYVMLVIMTGFNGCAYGGIATAAHSYVLEFFPRRSRGRAGAVLSSFLTLENLYNSAIALPLLPYPFYYAIGSIYFTSWRLYILISAIPALLSFCTLLFMPNSIRFVLAKNDKKAFRDVLNKIDQINSCFSTSRTSHDKVLYSKITTLDLQQNDIHSKIRKEERRNLADDIRELMKQPWRRRFILLSILWIGYSIADHGFTIWLPTVMASYEGGKTCWHGYNKTENIPWNTTHLYNGVNSDCKSGDSLKAIILDILIGNLFSLPVTIFCFLLINRVGRKVLYIILASISGFCILMILLLDNRLSVMILACIFTAITTNAWIPCKIWTTELFHTKFRSTVVALHAKSLRRSFSRIGYELV</sequence>
<keyword evidence="5 6" id="KW-0472">Membrane</keyword>
<dbReference type="Gene3D" id="1.20.1250.20">
    <property type="entry name" value="MFS general substrate transporter like domains"/>
    <property type="match status" value="1"/>
</dbReference>
<dbReference type="InterPro" id="IPR036259">
    <property type="entry name" value="MFS_trans_sf"/>
</dbReference>
<proteinExistence type="predicted"/>
<evidence type="ECO:0000256" key="2">
    <source>
        <dbReference type="ARBA" id="ARBA00022448"/>
    </source>
</evidence>
<dbReference type="Proteomes" id="UP000009022">
    <property type="component" value="Unassembled WGS sequence"/>
</dbReference>
<dbReference type="InterPro" id="IPR020846">
    <property type="entry name" value="MFS_dom"/>
</dbReference>
<dbReference type="KEGG" id="tad:TRIADDRAFT_60693"/>
<evidence type="ECO:0000313" key="8">
    <source>
        <dbReference type="EMBL" id="EDV20809.1"/>
    </source>
</evidence>
<name>B3S944_TRIAD</name>
<evidence type="ECO:0000256" key="3">
    <source>
        <dbReference type="ARBA" id="ARBA00022692"/>
    </source>
</evidence>
<feature type="transmembrane region" description="Helical" evidence="6">
    <location>
        <begin position="38"/>
        <end position="55"/>
    </location>
</feature>
<gene>
    <name evidence="8" type="ORF">TRIADDRAFT_60693</name>
</gene>
<keyword evidence="9" id="KW-1185">Reference proteome</keyword>
<feature type="domain" description="Major facilitator superfamily (MFS) profile" evidence="7">
    <location>
        <begin position="1"/>
        <end position="443"/>
    </location>
</feature>
<evidence type="ECO:0000256" key="1">
    <source>
        <dbReference type="ARBA" id="ARBA00004141"/>
    </source>
</evidence>
<dbReference type="RefSeq" id="XP_002116750.1">
    <property type="nucleotide sequence ID" value="XM_002116714.1"/>
</dbReference>
<dbReference type="GeneID" id="6757962"/>
<dbReference type="EMBL" id="DS985257">
    <property type="protein sequence ID" value="EDV20809.1"/>
    <property type="molecule type" value="Genomic_DNA"/>
</dbReference>
<feature type="transmembrane region" description="Helical" evidence="6">
    <location>
        <begin position="137"/>
        <end position="159"/>
    </location>
</feature>
<dbReference type="HOGENOM" id="CLU_001265_46_15_1"/>
<feature type="transmembrane region" description="Helical" evidence="6">
    <location>
        <begin position="364"/>
        <end position="383"/>
    </location>
</feature>
<feature type="transmembrane region" description="Helical" evidence="6">
    <location>
        <begin position="94"/>
        <end position="116"/>
    </location>
</feature>
<evidence type="ECO:0000256" key="5">
    <source>
        <dbReference type="ARBA" id="ARBA00023136"/>
    </source>
</evidence>
<dbReference type="InterPro" id="IPR011701">
    <property type="entry name" value="MFS"/>
</dbReference>
<keyword evidence="4 6" id="KW-1133">Transmembrane helix</keyword>
<dbReference type="PROSITE" id="PS50850">
    <property type="entry name" value="MFS"/>
    <property type="match status" value="1"/>
</dbReference>
<feature type="transmembrane region" description="Helical" evidence="6">
    <location>
        <begin position="389"/>
        <end position="411"/>
    </location>
</feature>
<evidence type="ECO:0000313" key="9">
    <source>
        <dbReference type="Proteomes" id="UP000009022"/>
    </source>
</evidence>
<evidence type="ECO:0000256" key="4">
    <source>
        <dbReference type="ARBA" id="ARBA00022989"/>
    </source>
</evidence>
<dbReference type="GO" id="GO:0016020">
    <property type="term" value="C:membrane"/>
    <property type="evidence" value="ECO:0007669"/>
    <property type="project" value="UniProtKB-SubCell"/>
</dbReference>
<feature type="transmembrane region" description="Helical" evidence="6">
    <location>
        <begin position="67"/>
        <end position="88"/>
    </location>
</feature>
<dbReference type="Pfam" id="PF07690">
    <property type="entry name" value="MFS_1"/>
    <property type="match status" value="1"/>
</dbReference>
<dbReference type="AlphaFoldDB" id="B3S944"/>
<evidence type="ECO:0000256" key="6">
    <source>
        <dbReference type="SAM" id="Phobius"/>
    </source>
</evidence>
<keyword evidence="2" id="KW-0813">Transport</keyword>
<dbReference type="PhylomeDB" id="B3S944"/>
<dbReference type="eggNOG" id="KOG0255">
    <property type="taxonomic scope" value="Eukaryota"/>
</dbReference>
<comment type="subcellular location">
    <subcellularLocation>
        <location evidence="1">Membrane</location>
        <topology evidence="1">Multi-pass membrane protein</topology>
    </subcellularLocation>
</comment>
<accession>B3S944</accession>
<reference evidence="8 9" key="1">
    <citation type="journal article" date="2008" name="Nature">
        <title>The Trichoplax genome and the nature of placozoans.</title>
        <authorList>
            <person name="Srivastava M."/>
            <person name="Begovic E."/>
            <person name="Chapman J."/>
            <person name="Putnam N.H."/>
            <person name="Hellsten U."/>
            <person name="Kawashima T."/>
            <person name="Kuo A."/>
            <person name="Mitros T."/>
            <person name="Salamov A."/>
            <person name="Carpenter M.L."/>
            <person name="Signorovitch A.Y."/>
            <person name="Moreno M.A."/>
            <person name="Kamm K."/>
            <person name="Grimwood J."/>
            <person name="Schmutz J."/>
            <person name="Shapiro H."/>
            <person name="Grigoriev I.V."/>
            <person name="Buss L.W."/>
            <person name="Schierwater B."/>
            <person name="Dellaporta S.L."/>
            <person name="Rokhsar D.S."/>
        </authorList>
    </citation>
    <scope>NUCLEOTIDE SEQUENCE [LARGE SCALE GENOMIC DNA]</scope>
    <source>
        <strain evidence="8 9">Grell-BS-1999</strain>
    </source>
</reference>
<feature type="transmembrane region" description="Helical" evidence="6">
    <location>
        <begin position="7"/>
        <end position="26"/>
    </location>
</feature>
<feature type="transmembrane region" description="Helical" evidence="6">
    <location>
        <begin position="334"/>
        <end position="357"/>
    </location>
</feature>
<dbReference type="PANTHER" id="PTHR23511:SF34">
    <property type="entry name" value="SYNAPTIC VESICLE GLYCOPROTEIN 2"/>
    <property type="match status" value="1"/>
</dbReference>
<dbReference type="PANTHER" id="PTHR23511">
    <property type="entry name" value="SYNAPTIC VESICLE GLYCOPROTEIN 2"/>
    <property type="match status" value="1"/>
</dbReference>
<dbReference type="CTD" id="6757962"/>
<dbReference type="OrthoDB" id="3936150at2759"/>
<dbReference type="GO" id="GO:0022857">
    <property type="term" value="F:transmembrane transporter activity"/>
    <property type="evidence" value="ECO:0007669"/>
    <property type="project" value="InterPro"/>
</dbReference>
<dbReference type="InParanoid" id="B3S944"/>
<feature type="transmembrane region" description="Helical" evidence="6">
    <location>
        <begin position="165"/>
        <end position="184"/>
    </location>
</feature>
<dbReference type="STRING" id="10228.B3S944"/>
<keyword evidence="3 6" id="KW-0812">Transmembrane</keyword>
<feature type="transmembrane region" description="Helical" evidence="6">
    <location>
        <begin position="267"/>
        <end position="288"/>
    </location>
</feature>
<dbReference type="SUPFAM" id="SSF103473">
    <property type="entry name" value="MFS general substrate transporter"/>
    <property type="match status" value="1"/>
</dbReference>
<organism evidence="8 9">
    <name type="scientific">Trichoplax adhaerens</name>
    <name type="common">Trichoplax reptans</name>
    <dbReference type="NCBI Taxonomy" id="10228"/>
    <lineage>
        <taxon>Eukaryota</taxon>
        <taxon>Metazoa</taxon>
        <taxon>Placozoa</taxon>
        <taxon>Uniplacotomia</taxon>
        <taxon>Trichoplacea</taxon>
        <taxon>Trichoplacidae</taxon>
        <taxon>Trichoplax</taxon>
    </lineage>
</organism>
<evidence type="ECO:0000259" key="7">
    <source>
        <dbReference type="PROSITE" id="PS50850"/>
    </source>
</evidence>
<protein>
    <recommendedName>
        <fullName evidence="7">Major facilitator superfamily (MFS) profile domain-containing protein</fullName>
    </recommendedName>
</protein>
<dbReference type="OMA" id="WIYLSIT"/>